<dbReference type="Proteomes" id="UP000298493">
    <property type="component" value="Unassembled WGS sequence"/>
</dbReference>
<evidence type="ECO:0000256" key="1">
    <source>
        <dbReference type="SAM" id="MobiDB-lite"/>
    </source>
</evidence>
<proteinExistence type="predicted"/>
<dbReference type="EMBL" id="SNSC02000001">
    <property type="protein sequence ID" value="TID27935.1"/>
    <property type="molecule type" value="Genomic_DNA"/>
</dbReference>
<feature type="compositionally biased region" description="Basic and acidic residues" evidence="1">
    <location>
        <begin position="124"/>
        <end position="135"/>
    </location>
</feature>
<feature type="compositionally biased region" description="Acidic residues" evidence="1">
    <location>
        <begin position="137"/>
        <end position="157"/>
    </location>
</feature>
<evidence type="ECO:0000313" key="3">
    <source>
        <dbReference type="Proteomes" id="UP000298493"/>
    </source>
</evidence>
<organism evidence="2 3">
    <name type="scientific">Venturia nashicola</name>
    <dbReference type="NCBI Taxonomy" id="86259"/>
    <lineage>
        <taxon>Eukaryota</taxon>
        <taxon>Fungi</taxon>
        <taxon>Dikarya</taxon>
        <taxon>Ascomycota</taxon>
        <taxon>Pezizomycotina</taxon>
        <taxon>Dothideomycetes</taxon>
        <taxon>Pleosporomycetidae</taxon>
        <taxon>Venturiales</taxon>
        <taxon>Venturiaceae</taxon>
        <taxon>Venturia</taxon>
    </lineage>
</organism>
<gene>
    <name evidence="2" type="ORF">E6O75_ATG00702</name>
</gene>
<reference evidence="2 3" key="1">
    <citation type="submission" date="2019-04" db="EMBL/GenBank/DDBJ databases">
        <title>High contiguity whole genome sequence and gene annotation resource for two Venturia nashicola isolates.</title>
        <authorList>
            <person name="Prokchorchik M."/>
            <person name="Won K."/>
            <person name="Lee Y."/>
            <person name="Choi E.D."/>
            <person name="Segonzac C."/>
            <person name="Sohn K.H."/>
        </authorList>
    </citation>
    <scope>NUCLEOTIDE SEQUENCE [LARGE SCALE GENOMIC DNA]</scope>
    <source>
        <strain evidence="2 3">PRI2</strain>
    </source>
</reference>
<name>A0A4Z1PEJ6_9PEZI</name>
<evidence type="ECO:0000313" key="2">
    <source>
        <dbReference type="EMBL" id="TID27935.1"/>
    </source>
</evidence>
<comment type="caution">
    <text evidence="2">The sequence shown here is derived from an EMBL/GenBank/DDBJ whole genome shotgun (WGS) entry which is preliminary data.</text>
</comment>
<accession>A0A4Z1PEJ6</accession>
<dbReference type="AlphaFoldDB" id="A0A4Z1PEJ6"/>
<sequence>MTGRMASSSGTEFDTRRLSYDCDTTRYRMSAAPPSSRRRSSAISTATSKIQFSSYFCRGTTNMPSSNCHKGWITGAEEIARHLLQRHECTNLAMETFYECPCTCHGAAFSTMGDLLLHISQDHPQRLSQHERSEESAAPDELEGDIEDVELDSEDEGLVMVVSRQQSSDGRSLKERLSVAIRPSSVSGERKDSAWYET</sequence>
<keyword evidence="3" id="KW-1185">Reference proteome</keyword>
<feature type="compositionally biased region" description="Basic and acidic residues" evidence="1">
    <location>
        <begin position="188"/>
        <end position="198"/>
    </location>
</feature>
<feature type="region of interest" description="Disordered" evidence="1">
    <location>
        <begin position="124"/>
        <end position="198"/>
    </location>
</feature>
<protein>
    <submittedName>
        <fullName evidence="2">Uncharacterized protein</fullName>
    </submittedName>
</protein>